<dbReference type="Pfam" id="PF14964">
    <property type="entry name" value="INTS15"/>
    <property type="match status" value="1"/>
</dbReference>
<sequence length="379" mass="42266">MSGSSEVNLKQTLRKIEYPLCAQEALKKIGELLCSRSTNIKSMDLSLDLMAEFVFWESDRRGNKRSHALSPLVELELLQILFEYLNSISNEATRNTLFLNLFSPITANIRLGILSKLVSLAVGIPSANILMCASTWMQQLGNTSASSCKLAEALVFDYIHLSSNPEERLKDLSKIAPQFVANFLTAVAENYFISKKEPKYPPDALLRCITNWVSEDSNLCIAAQQRQGILPPGAIAMEATTPIAGLLRWCVLAPLNHQDQEIYSMLYLALLNSISAIPRSNPPRAINVQHLFGIVSALIIYHKEIRSRDESKMNVFLNDPAMQVALDRFSQAVQIALSVNAIYGHIDELFNSLQSLPFNKLLSIVLNKYKESKAPIIIV</sequence>
<gene>
    <name evidence="2" type="primary">LOC115886234</name>
</gene>
<dbReference type="RefSeq" id="XP_030761181.1">
    <property type="nucleotide sequence ID" value="XM_030905321.1"/>
</dbReference>
<evidence type="ECO:0000313" key="1">
    <source>
        <dbReference type="Proteomes" id="UP000504635"/>
    </source>
</evidence>
<evidence type="ECO:0000313" key="2">
    <source>
        <dbReference type="RefSeq" id="XP_030761181.1"/>
    </source>
</evidence>
<dbReference type="PANTHER" id="PTHR14540:SF2">
    <property type="entry name" value="INTEGRATOR COMPLEX SUBUNIT 15"/>
    <property type="match status" value="1"/>
</dbReference>
<dbReference type="PANTHER" id="PTHR14540">
    <property type="entry name" value="INTEGRATOR COMPLEX SUBUNIT 15"/>
    <property type="match status" value="1"/>
</dbReference>
<reference evidence="2" key="1">
    <citation type="submission" date="2025-08" db="UniProtKB">
        <authorList>
            <consortium name="RefSeq"/>
        </authorList>
    </citation>
    <scope>IDENTIFICATION</scope>
    <source>
        <tissue evidence="2">Gonads</tissue>
    </source>
</reference>
<dbReference type="GeneID" id="115886234"/>
<proteinExistence type="predicted"/>
<dbReference type="Proteomes" id="UP000504635">
    <property type="component" value="Unplaced"/>
</dbReference>
<dbReference type="FunCoup" id="A0A6J2YCW6">
    <property type="interactions" value="1316"/>
</dbReference>
<keyword evidence="1" id="KW-1185">Reference proteome</keyword>
<accession>A0A6J2YCW6</accession>
<organism evidence="1 2">
    <name type="scientific">Sitophilus oryzae</name>
    <name type="common">Rice weevil</name>
    <name type="synonym">Curculio oryzae</name>
    <dbReference type="NCBI Taxonomy" id="7048"/>
    <lineage>
        <taxon>Eukaryota</taxon>
        <taxon>Metazoa</taxon>
        <taxon>Ecdysozoa</taxon>
        <taxon>Arthropoda</taxon>
        <taxon>Hexapoda</taxon>
        <taxon>Insecta</taxon>
        <taxon>Pterygota</taxon>
        <taxon>Neoptera</taxon>
        <taxon>Endopterygota</taxon>
        <taxon>Coleoptera</taxon>
        <taxon>Polyphaga</taxon>
        <taxon>Cucujiformia</taxon>
        <taxon>Curculionidae</taxon>
        <taxon>Dryophthorinae</taxon>
        <taxon>Sitophilus</taxon>
    </lineage>
</organism>
<name>A0A6J2YCW6_SITOR</name>
<dbReference type="InParanoid" id="A0A6J2YCW6"/>
<dbReference type="InterPro" id="IPR027844">
    <property type="entry name" value="INTS15"/>
</dbReference>
<dbReference type="AlphaFoldDB" id="A0A6J2YCW6"/>
<dbReference type="OrthoDB" id="5861309at2759"/>
<protein>
    <submittedName>
        <fullName evidence="2">Uncharacterized protein C7orf26 homolog isoform X1</fullName>
    </submittedName>
</protein>
<dbReference type="KEGG" id="soy:115886234"/>